<organism evidence="8 9">
    <name type="scientific">Phialocephala subalpina</name>
    <dbReference type="NCBI Taxonomy" id="576137"/>
    <lineage>
        <taxon>Eukaryota</taxon>
        <taxon>Fungi</taxon>
        <taxon>Dikarya</taxon>
        <taxon>Ascomycota</taxon>
        <taxon>Pezizomycotina</taxon>
        <taxon>Leotiomycetes</taxon>
        <taxon>Helotiales</taxon>
        <taxon>Mollisiaceae</taxon>
        <taxon>Phialocephala</taxon>
        <taxon>Phialocephala fortinii species complex</taxon>
    </lineage>
</organism>
<protein>
    <submittedName>
        <fullName evidence="8">Uncharacterized protein</fullName>
    </submittedName>
</protein>
<proteinExistence type="predicted"/>
<reference evidence="8 9" key="1">
    <citation type="submission" date="2016-03" db="EMBL/GenBank/DDBJ databases">
        <authorList>
            <person name="Ploux O."/>
        </authorList>
    </citation>
    <scope>NUCLEOTIDE SEQUENCE [LARGE SCALE GENOMIC DNA]</scope>
    <source>
        <strain evidence="8 9">UAMH 11012</strain>
    </source>
</reference>
<keyword evidence="9" id="KW-1185">Reference proteome</keyword>
<evidence type="ECO:0000256" key="6">
    <source>
        <dbReference type="SAM" id="MobiDB-lite"/>
    </source>
</evidence>
<keyword evidence="4 7" id="KW-0472">Membrane</keyword>
<feature type="compositionally biased region" description="Low complexity" evidence="6">
    <location>
        <begin position="49"/>
        <end position="76"/>
    </location>
</feature>
<dbReference type="GO" id="GO:0071944">
    <property type="term" value="C:cell periphery"/>
    <property type="evidence" value="ECO:0007669"/>
    <property type="project" value="UniProtKB-ARBA"/>
</dbReference>
<evidence type="ECO:0000256" key="5">
    <source>
        <dbReference type="SAM" id="Coils"/>
    </source>
</evidence>
<evidence type="ECO:0000256" key="2">
    <source>
        <dbReference type="ARBA" id="ARBA00022692"/>
    </source>
</evidence>
<feature type="region of interest" description="Disordered" evidence="6">
    <location>
        <begin position="215"/>
        <end position="247"/>
    </location>
</feature>
<evidence type="ECO:0000256" key="3">
    <source>
        <dbReference type="ARBA" id="ARBA00022989"/>
    </source>
</evidence>
<gene>
    <name evidence="8" type="ORF">PAC_00862</name>
</gene>
<feature type="coiled-coil region" evidence="5">
    <location>
        <begin position="247"/>
        <end position="274"/>
    </location>
</feature>
<evidence type="ECO:0000313" key="9">
    <source>
        <dbReference type="Proteomes" id="UP000184330"/>
    </source>
</evidence>
<comment type="subcellular location">
    <subcellularLocation>
        <location evidence="1">Membrane</location>
        <topology evidence="1">Single-pass membrane protein</topology>
    </subcellularLocation>
</comment>
<accession>A0A1L7WDX7</accession>
<sequence>MATISERGQPAQDSSSTSTLLSAWNGESTSGTTSTTPTSSSALAFYQNPTTSATSTTMATKTSTSTSSPTLLNTPVPTIPSRPNPTGLSAGANAGIAIGVIVLFFLALLAFWRLRLMRRRTNESKEEFNLSPPKPNTYEFLTSASTHEMITKHNIPEMDVDEEQRGVLVYKSPEADRVAVHELHQGDERTITPFAPIDSRDEHEFQLDQELETSIAQSPAPGQPPSPANPFTADNENTLEAEPPIIDEEEERKLNILRDRIDRIREEKERLERIQHLKDLEGQTKREILDAQRKQQPRR</sequence>
<dbReference type="GO" id="GO:0016020">
    <property type="term" value="C:membrane"/>
    <property type="evidence" value="ECO:0007669"/>
    <property type="project" value="UniProtKB-SubCell"/>
</dbReference>
<feature type="compositionally biased region" description="Polar residues" evidence="6">
    <location>
        <begin position="11"/>
        <end position="27"/>
    </location>
</feature>
<evidence type="ECO:0000256" key="7">
    <source>
        <dbReference type="SAM" id="Phobius"/>
    </source>
</evidence>
<dbReference type="PANTHER" id="PTHR15549">
    <property type="entry name" value="PAIRED IMMUNOGLOBULIN-LIKE TYPE 2 RECEPTOR"/>
    <property type="match status" value="1"/>
</dbReference>
<dbReference type="InterPro" id="IPR051694">
    <property type="entry name" value="Immunoregulatory_rcpt-like"/>
</dbReference>
<feature type="compositionally biased region" description="Low complexity" evidence="6">
    <location>
        <begin position="28"/>
        <end position="41"/>
    </location>
</feature>
<keyword evidence="2 7" id="KW-0812">Transmembrane</keyword>
<dbReference type="OrthoDB" id="10673185at2759"/>
<dbReference type="Proteomes" id="UP000184330">
    <property type="component" value="Unassembled WGS sequence"/>
</dbReference>
<keyword evidence="5" id="KW-0175">Coiled coil</keyword>
<keyword evidence="3 7" id="KW-1133">Transmembrane helix</keyword>
<feature type="region of interest" description="Disordered" evidence="6">
    <location>
        <begin position="1"/>
        <end position="84"/>
    </location>
</feature>
<name>A0A1L7WDX7_9HELO</name>
<feature type="region of interest" description="Disordered" evidence="6">
    <location>
        <begin position="278"/>
        <end position="299"/>
    </location>
</feature>
<feature type="transmembrane region" description="Helical" evidence="7">
    <location>
        <begin position="90"/>
        <end position="112"/>
    </location>
</feature>
<dbReference type="EMBL" id="FJOG01000001">
    <property type="protein sequence ID" value="CZR50987.1"/>
    <property type="molecule type" value="Genomic_DNA"/>
</dbReference>
<evidence type="ECO:0000256" key="4">
    <source>
        <dbReference type="ARBA" id="ARBA00023136"/>
    </source>
</evidence>
<evidence type="ECO:0000313" key="8">
    <source>
        <dbReference type="EMBL" id="CZR50987.1"/>
    </source>
</evidence>
<feature type="compositionally biased region" description="Basic and acidic residues" evidence="6">
    <location>
        <begin position="278"/>
        <end position="293"/>
    </location>
</feature>
<evidence type="ECO:0000256" key="1">
    <source>
        <dbReference type="ARBA" id="ARBA00004167"/>
    </source>
</evidence>
<dbReference type="AlphaFoldDB" id="A0A1L7WDX7"/>